<dbReference type="AlphaFoldDB" id="A0AAN6VQB2"/>
<accession>A0AAN6VQB2</accession>
<evidence type="ECO:0000313" key="3">
    <source>
        <dbReference type="EMBL" id="KAK4155344.1"/>
    </source>
</evidence>
<organism evidence="3 4">
    <name type="scientific">Chaetomidium leptoderma</name>
    <dbReference type="NCBI Taxonomy" id="669021"/>
    <lineage>
        <taxon>Eukaryota</taxon>
        <taxon>Fungi</taxon>
        <taxon>Dikarya</taxon>
        <taxon>Ascomycota</taxon>
        <taxon>Pezizomycotina</taxon>
        <taxon>Sordariomycetes</taxon>
        <taxon>Sordariomycetidae</taxon>
        <taxon>Sordariales</taxon>
        <taxon>Chaetomiaceae</taxon>
        <taxon>Chaetomidium</taxon>
    </lineage>
</organism>
<keyword evidence="1" id="KW-0732">Signal</keyword>
<dbReference type="Pfam" id="PF23584">
    <property type="entry name" value="DUF7136"/>
    <property type="match status" value="1"/>
</dbReference>
<dbReference type="EMBL" id="MU856890">
    <property type="protein sequence ID" value="KAK4155344.1"/>
    <property type="molecule type" value="Genomic_DNA"/>
</dbReference>
<feature type="domain" description="DUF7136" evidence="2">
    <location>
        <begin position="24"/>
        <end position="65"/>
    </location>
</feature>
<dbReference type="InterPro" id="IPR055560">
    <property type="entry name" value="DUF7136"/>
</dbReference>
<sequence>MRLPARAVWSLVASLAWLGAIVNAAGVLEVDLVFPRNETYAPPTYMPVIFAFRNPELARHVRPTAQRST</sequence>
<feature type="signal peptide" evidence="1">
    <location>
        <begin position="1"/>
        <end position="24"/>
    </location>
</feature>
<dbReference type="Proteomes" id="UP001302745">
    <property type="component" value="Unassembled WGS sequence"/>
</dbReference>
<evidence type="ECO:0000259" key="2">
    <source>
        <dbReference type="Pfam" id="PF23584"/>
    </source>
</evidence>
<name>A0AAN6VQB2_9PEZI</name>
<gene>
    <name evidence="3" type="ORF">C8A00DRAFT_13646</name>
</gene>
<reference evidence="3" key="2">
    <citation type="submission" date="2023-05" db="EMBL/GenBank/DDBJ databases">
        <authorList>
            <consortium name="Lawrence Berkeley National Laboratory"/>
            <person name="Steindorff A."/>
            <person name="Hensen N."/>
            <person name="Bonometti L."/>
            <person name="Westerberg I."/>
            <person name="Brannstrom I.O."/>
            <person name="Guillou S."/>
            <person name="Cros-Aarteil S."/>
            <person name="Calhoun S."/>
            <person name="Haridas S."/>
            <person name="Kuo A."/>
            <person name="Mondo S."/>
            <person name="Pangilinan J."/>
            <person name="Riley R."/>
            <person name="Labutti K."/>
            <person name="Andreopoulos B."/>
            <person name="Lipzen A."/>
            <person name="Chen C."/>
            <person name="Yanf M."/>
            <person name="Daum C."/>
            <person name="Ng V."/>
            <person name="Clum A."/>
            <person name="Ohm R."/>
            <person name="Martin F."/>
            <person name="Silar P."/>
            <person name="Natvig D."/>
            <person name="Lalanne C."/>
            <person name="Gautier V."/>
            <person name="Ament-Velasquez S.L."/>
            <person name="Kruys A."/>
            <person name="Hutchinson M.I."/>
            <person name="Powell A.J."/>
            <person name="Barry K."/>
            <person name="Miller A.N."/>
            <person name="Grigoriev I.V."/>
            <person name="Debuchy R."/>
            <person name="Gladieux P."/>
            <person name="Thoren M.H."/>
            <person name="Johannesson H."/>
        </authorList>
    </citation>
    <scope>NUCLEOTIDE SEQUENCE</scope>
    <source>
        <strain evidence="3">CBS 538.74</strain>
    </source>
</reference>
<comment type="caution">
    <text evidence="3">The sequence shown here is derived from an EMBL/GenBank/DDBJ whole genome shotgun (WGS) entry which is preliminary data.</text>
</comment>
<evidence type="ECO:0000256" key="1">
    <source>
        <dbReference type="SAM" id="SignalP"/>
    </source>
</evidence>
<reference evidence="3" key="1">
    <citation type="journal article" date="2023" name="Mol. Phylogenet. Evol.">
        <title>Genome-scale phylogeny and comparative genomics of the fungal order Sordariales.</title>
        <authorList>
            <person name="Hensen N."/>
            <person name="Bonometti L."/>
            <person name="Westerberg I."/>
            <person name="Brannstrom I.O."/>
            <person name="Guillou S."/>
            <person name="Cros-Aarteil S."/>
            <person name="Calhoun S."/>
            <person name="Haridas S."/>
            <person name="Kuo A."/>
            <person name="Mondo S."/>
            <person name="Pangilinan J."/>
            <person name="Riley R."/>
            <person name="LaButti K."/>
            <person name="Andreopoulos B."/>
            <person name="Lipzen A."/>
            <person name="Chen C."/>
            <person name="Yan M."/>
            <person name="Daum C."/>
            <person name="Ng V."/>
            <person name="Clum A."/>
            <person name="Steindorff A."/>
            <person name="Ohm R.A."/>
            <person name="Martin F."/>
            <person name="Silar P."/>
            <person name="Natvig D.O."/>
            <person name="Lalanne C."/>
            <person name="Gautier V."/>
            <person name="Ament-Velasquez S.L."/>
            <person name="Kruys A."/>
            <person name="Hutchinson M.I."/>
            <person name="Powell A.J."/>
            <person name="Barry K."/>
            <person name="Miller A.N."/>
            <person name="Grigoriev I.V."/>
            <person name="Debuchy R."/>
            <person name="Gladieux P."/>
            <person name="Hiltunen Thoren M."/>
            <person name="Johannesson H."/>
        </authorList>
    </citation>
    <scope>NUCLEOTIDE SEQUENCE</scope>
    <source>
        <strain evidence="3">CBS 538.74</strain>
    </source>
</reference>
<keyword evidence="4" id="KW-1185">Reference proteome</keyword>
<proteinExistence type="predicted"/>
<protein>
    <recommendedName>
        <fullName evidence="2">DUF7136 domain-containing protein</fullName>
    </recommendedName>
</protein>
<evidence type="ECO:0000313" key="4">
    <source>
        <dbReference type="Proteomes" id="UP001302745"/>
    </source>
</evidence>
<feature type="chain" id="PRO_5042883101" description="DUF7136 domain-containing protein" evidence="1">
    <location>
        <begin position="25"/>
        <end position="69"/>
    </location>
</feature>